<gene>
    <name evidence="3" type="ORF">FHU32_001350</name>
</gene>
<dbReference type="Pfam" id="PF10593">
    <property type="entry name" value="Z1"/>
    <property type="match status" value="1"/>
</dbReference>
<name>A0A8H9YA37_9CORY</name>
<feature type="region of interest" description="Disordered" evidence="1">
    <location>
        <begin position="838"/>
        <end position="857"/>
    </location>
</feature>
<evidence type="ECO:0000259" key="2">
    <source>
        <dbReference type="Pfam" id="PF10593"/>
    </source>
</evidence>
<dbReference type="AlphaFoldDB" id="A0A8H9YA37"/>
<evidence type="ECO:0000313" key="3">
    <source>
        <dbReference type="EMBL" id="MBB3116123.1"/>
    </source>
</evidence>
<accession>A0A8H9YA37</accession>
<dbReference type="InterPro" id="IPR018310">
    <property type="entry name" value="Put_endonuclease_Z1-dom"/>
</dbReference>
<organism evidence="3 4">
    <name type="scientific">Corynebacterium bovis DSM 20582 = CIP 54.80</name>
    <dbReference type="NCBI Taxonomy" id="927655"/>
    <lineage>
        <taxon>Bacteria</taxon>
        <taxon>Bacillati</taxon>
        <taxon>Actinomycetota</taxon>
        <taxon>Actinomycetes</taxon>
        <taxon>Mycobacteriales</taxon>
        <taxon>Corynebacteriaceae</taxon>
        <taxon>Corynebacterium</taxon>
    </lineage>
</organism>
<comment type="caution">
    <text evidence="3">The sequence shown here is derived from an EMBL/GenBank/DDBJ whole genome shotgun (WGS) entry which is preliminary data.</text>
</comment>
<dbReference type="GeneID" id="60809498"/>
<sequence length="921" mass="103808">MSDQITEAERLDWVREARDTIRTKMRGDGLSAAQAYEATATARVWRQDDARAVLHEAYEMILDNISKSYGPSPHTELNRRRPTDAYVDGWYEGPDLENDIFWPPLRTIIERNLGEDALRSIDDSSTKILREAQMPSIPELRQRGLVVGYVQSGKTTNFMSVIAKAADAGFRLIIVLTGTIESLRRQTQKRLEDQLMHTTESRWSLLTTDEKDFEETKNAAQLANPDIRFLAVVKKNRRRLEALNDWIDGAGDSALSCPILVIDDEADQASINVQTSAKDDRSAIKNDRSAINRLIGDLLRRNRTSYIAYTATPFANILIDPNDSQDLYPKDFIHVLPMPEGYFGTEQVFGRDALPSEDPDEISDDVHDIIREIPEDELNEVRPPSRNIEAWNPAVPESLSQAIRWFLLATAARRLRGDAGKHSSMLIHTSSRTDAHEALASEVDAEIRSVREGIRTGRLRDALRTQWESETGLNPLNPDYGEPLSFDQVWEGLPDVAGDLETIIDNGTSEERLDYEAKIRTVIAVGGNTLSRGLTLEGLVCSYFARSSRTYDTLLQMGRWFGFRRGYEDLVRIWMPGSLSTWYHDLATVEEDLRRDIARYEFEGLTPQSFQARVRTHPAMQVTSATKMRNARKAHMSFSGQRVQTIVFREDDREWLQHNIDATKRLVSRLNELGVTSTERNGTRVFRGVGTRDIVEFLRDYSFESDVTFSEKSSRKELLVRYIESEARRNGIRGWNVSFFGQIRPTRGTIDLGLPEPLNLINRSRIASSPKGRASVNVLVGPKDRINDLPLDDDQWAEVNRGLAAIKGTHSDAFLLEQHEEFAGRGIGHLGVYAISKDSEPRRSSTGDPTVAPTKQRQKLGAVEDVIGLGLFLPKADETAEVEYISGRSLEDLTEAEREEIEAEAAAEVEAAQLTGEDDSE</sequence>
<reference evidence="3" key="1">
    <citation type="submission" date="2020-08" db="EMBL/GenBank/DDBJ databases">
        <title>Sequencing the genomes of 1000 actinobacteria strains.</title>
        <authorList>
            <person name="Klenk H.-P."/>
        </authorList>
    </citation>
    <scope>NUCLEOTIDE SEQUENCE</scope>
    <source>
        <strain evidence="3">DSM 20582</strain>
    </source>
</reference>
<dbReference type="EMBL" id="JACHWT010000005">
    <property type="protein sequence ID" value="MBB3116123.1"/>
    <property type="molecule type" value="Genomic_DNA"/>
</dbReference>
<dbReference type="Proteomes" id="UP000612712">
    <property type="component" value="Unassembled WGS sequence"/>
</dbReference>
<dbReference type="InterPro" id="IPR027417">
    <property type="entry name" value="P-loop_NTPase"/>
</dbReference>
<proteinExistence type="predicted"/>
<dbReference type="RefSeq" id="WP_010264285.1">
    <property type="nucleotide sequence ID" value="NZ_AENJ01000007.1"/>
</dbReference>
<feature type="domain" description="Putative endonuclease Z1" evidence="2">
    <location>
        <begin position="398"/>
        <end position="619"/>
    </location>
</feature>
<dbReference type="SUPFAM" id="SSF52540">
    <property type="entry name" value="P-loop containing nucleoside triphosphate hydrolases"/>
    <property type="match status" value="1"/>
</dbReference>
<protein>
    <recommendedName>
        <fullName evidence="2">Putative endonuclease Z1 domain-containing protein</fullName>
    </recommendedName>
</protein>
<evidence type="ECO:0000313" key="4">
    <source>
        <dbReference type="Proteomes" id="UP000612712"/>
    </source>
</evidence>
<evidence type="ECO:0000256" key="1">
    <source>
        <dbReference type="SAM" id="MobiDB-lite"/>
    </source>
</evidence>